<sequence length="305" mass="34014">MEETQSFRLVGKVDIEKIPIGHVGKQSVVTWDDIEQVFPGVKHVKYGDDSINMLEDSNRNRIEPLCIKHYPGVDLEVFLSTTVEHVLVDSSISPSRLTSTDDQAETPTHAPIDSHLPDAIIKEFKVNPPAISATTLDETVSGFAIVPEPSTGLSSAEPRQATMIKGNTTHFQSQLISVTAAIEQARQSGNPLTSEALSSLIALKLTLASMAKSGFERTVIHKLDGLYDQGLLTQQIAQKVLELHKQMIDRLNLIQSKTEAILTQQLELTEYPTPRLFIVLPEEPVKYHPGNWFRTKFRLHFIREC</sequence>
<gene>
    <name evidence="1" type="ORF">BGZ96_010985</name>
</gene>
<name>A0ABQ7JU54_9FUNG</name>
<evidence type="ECO:0000313" key="1">
    <source>
        <dbReference type="EMBL" id="KAG0284666.1"/>
    </source>
</evidence>
<organism evidence="1 2">
    <name type="scientific">Linnemannia gamsii</name>
    <dbReference type="NCBI Taxonomy" id="64522"/>
    <lineage>
        <taxon>Eukaryota</taxon>
        <taxon>Fungi</taxon>
        <taxon>Fungi incertae sedis</taxon>
        <taxon>Mucoromycota</taxon>
        <taxon>Mortierellomycotina</taxon>
        <taxon>Mortierellomycetes</taxon>
        <taxon>Mortierellales</taxon>
        <taxon>Mortierellaceae</taxon>
        <taxon>Linnemannia</taxon>
    </lineage>
</organism>
<evidence type="ECO:0000313" key="2">
    <source>
        <dbReference type="Proteomes" id="UP001194696"/>
    </source>
</evidence>
<comment type="caution">
    <text evidence="1">The sequence shown here is derived from an EMBL/GenBank/DDBJ whole genome shotgun (WGS) entry which is preliminary data.</text>
</comment>
<protein>
    <submittedName>
        <fullName evidence="1">Uncharacterized protein</fullName>
    </submittedName>
</protein>
<dbReference type="Proteomes" id="UP001194696">
    <property type="component" value="Unassembled WGS sequence"/>
</dbReference>
<dbReference type="EMBL" id="JAAAIM010000747">
    <property type="protein sequence ID" value="KAG0284666.1"/>
    <property type="molecule type" value="Genomic_DNA"/>
</dbReference>
<reference evidence="1 2" key="1">
    <citation type="journal article" date="2020" name="Fungal Divers.">
        <title>Resolving the Mortierellaceae phylogeny through synthesis of multi-gene phylogenetics and phylogenomics.</title>
        <authorList>
            <person name="Vandepol N."/>
            <person name="Liber J."/>
            <person name="Desiro A."/>
            <person name="Na H."/>
            <person name="Kennedy M."/>
            <person name="Barry K."/>
            <person name="Grigoriev I.V."/>
            <person name="Miller A.N."/>
            <person name="O'Donnell K."/>
            <person name="Stajich J.E."/>
            <person name="Bonito G."/>
        </authorList>
    </citation>
    <scope>NUCLEOTIDE SEQUENCE [LARGE SCALE GENOMIC DNA]</scope>
    <source>
        <strain evidence="1 2">AD045</strain>
    </source>
</reference>
<keyword evidence="2" id="KW-1185">Reference proteome</keyword>
<feature type="non-terminal residue" evidence="1">
    <location>
        <position position="305"/>
    </location>
</feature>
<proteinExistence type="predicted"/>
<accession>A0ABQ7JU54</accession>